<gene>
    <name evidence="6" type="ORF">EV216_10792</name>
</gene>
<proteinExistence type="inferred from homology"/>
<dbReference type="PANTHER" id="PTHR43491">
    <property type="entry name" value="UDP-N-ACETYL-D-MANNOSAMINE DEHYDROGENASE"/>
    <property type="match status" value="1"/>
</dbReference>
<dbReference type="InterPro" id="IPR036220">
    <property type="entry name" value="UDP-Glc/GDP-Man_DH_C_sf"/>
</dbReference>
<dbReference type="SUPFAM" id="SSF48179">
    <property type="entry name" value="6-phosphogluconate dehydrogenase C-terminal domain-like"/>
    <property type="match status" value="1"/>
</dbReference>
<dbReference type="SUPFAM" id="SSF52413">
    <property type="entry name" value="UDP-glucose/GDP-mannose dehydrogenase C-terminal domain"/>
    <property type="match status" value="1"/>
</dbReference>
<accession>A0A4R1YWI4</accession>
<dbReference type="InterPro" id="IPR008927">
    <property type="entry name" value="6-PGluconate_DH-like_C_sf"/>
</dbReference>
<protein>
    <submittedName>
        <fullName evidence="6">UDP-N-acetyl-D-galactosamine dehydrogenase</fullName>
    </submittedName>
</protein>
<evidence type="ECO:0000256" key="1">
    <source>
        <dbReference type="ARBA" id="ARBA00006601"/>
    </source>
</evidence>
<dbReference type="PANTHER" id="PTHR43491:SF2">
    <property type="entry name" value="UDP-N-ACETYL-D-MANNOSAMINE DEHYDROGENASE"/>
    <property type="match status" value="1"/>
</dbReference>
<dbReference type="InterPro" id="IPR028359">
    <property type="entry name" value="UDP_ManNAc/GlcNAc_DH"/>
</dbReference>
<dbReference type="GO" id="GO:0051287">
    <property type="term" value="F:NAD binding"/>
    <property type="evidence" value="ECO:0007669"/>
    <property type="project" value="InterPro"/>
</dbReference>
<dbReference type="NCBIfam" id="TIGR03026">
    <property type="entry name" value="NDP-sugDHase"/>
    <property type="match status" value="1"/>
</dbReference>
<dbReference type="OrthoDB" id="9803238at2"/>
<reference evidence="6 7" key="1">
    <citation type="submission" date="2019-03" db="EMBL/GenBank/DDBJ databases">
        <title>Genomic Encyclopedia of Type Strains, Phase IV (KMG-IV): sequencing the most valuable type-strain genomes for metagenomic binning, comparative biology and taxonomic classification.</title>
        <authorList>
            <person name="Goeker M."/>
        </authorList>
    </citation>
    <scope>NUCLEOTIDE SEQUENCE [LARGE SCALE GENOMIC DNA]</scope>
    <source>
        <strain evidence="6 7">DSM 21153</strain>
    </source>
</reference>
<evidence type="ECO:0000313" key="7">
    <source>
        <dbReference type="Proteomes" id="UP000295277"/>
    </source>
</evidence>
<keyword evidence="7" id="KW-1185">Reference proteome</keyword>
<organism evidence="6 7">
    <name type="scientific">Rhodovulum steppense</name>
    <dbReference type="NCBI Taxonomy" id="540251"/>
    <lineage>
        <taxon>Bacteria</taxon>
        <taxon>Pseudomonadati</taxon>
        <taxon>Pseudomonadota</taxon>
        <taxon>Alphaproteobacteria</taxon>
        <taxon>Rhodobacterales</taxon>
        <taxon>Paracoccaceae</taxon>
        <taxon>Rhodovulum</taxon>
    </lineage>
</organism>
<evidence type="ECO:0000256" key="2">
    <source>
        <dbReference type="ARBA" id="ARBA00023002"/>
    </source>
</evidence>
<dbReference type="InterPro" id="IPR017476">
    <property type="entry name" value="UDP-Glc/GDP-Man"/>
</dbReference>
<evidence type="ECO:0000256" key="4">
    <source>
        <dbReference type="PIRNR" id="PIRNR000124"/>
    </source>
</evidence>
<comment type="caution">
    <text evidence="6">The sequence shown here is derived from an EMBL/GenBank/DDBJ whole genome shotgun (WGS) entry which is preliminary data.</text>
</comment>
<keyword evidence="2" id="KW-0560">Oxidoreductase</keyword>
<dbReference type="SMART" id="SM00984">
    <property type="entry name" value="UDPG_MGDP_dh_C"/>
    <property type="match status" value="1"/>
</dbReference>
<dbReference type="GO" id="GO:0016628">
    <property type="term" value="F:oxidoreductase activity, acting on the CH-CH group of donors, NAD or NADP as acceptor"/>
    <property type="evidence" value="ECO:0007669"/>
    <property type="project" value="InterPro"/>
</dbReference>
<dbReference type="EMBL" id="SLVM01000007">
    <property type="protein sequence ID" value="TCM85518.1"/>
    <property type="molecule type" value="Genomic_DNA"/>
</dbReference>
<dbReference type="Pfam" id="PF03720">
    <property type="entry name" value="UDPG_MGDP_dh_C"/>
    <property type="match status" value="1"/>
</dbReference>
<dbReference type="PIRSF" id="PIRSF500136">
    <property type="entry name" value="UDP_ManNAc_DH"/>
    <property type="match status" value="1"/>
</dbReference>
<dbReference type="InterPro" id="IPR001732">
    <property type="entry name" value="UDP-Glc/GDP-Man_DH_N"/>
</dbReference>
<dbReference type="SUPFAM" id="SSF51735">
    <property type="entry name" value="NAD(P)-binding Rossmann-fold domains"/>
    <property type="match status" value="1"/>
</dbReference>
<keyword evidence="3" id="KW-0520">NAD</keyword>
<dbReference type="GO" id="GO:0000271">
    <property type="term" value="P:polysaccharide biosynthetic process"/>
    <property type="evidence" value="ECO:0007669"/>
    <property type="project" value="InterPro"/>
</dbReference>
<evidence type="ECO:0000313" key="6">
    <source>
        <dbReference type="EMBL" id="TCM85518.1"/>
    </source>
</evidence>
<dbReference type="Gene3D" id="3.40.50.720">
    <property type="entry name" value="NAD(P)-binding Rossmann-like Domain"/>
    <property type="match status" value="2"/>
</dbReference>
<dbReference type="GO" id="GO:0016616">
    <property type="term" value="F:oxidoreductase activity, acting on the CH-OH group of donors, NAD or NADP as acceptor"/>
    <property type="evidence" value="ECO:0007669"/>
    <property type="project" value="InterPro"/>
</dbReference>
<dbReference type="InterPro" id="IPR014026">
    <property type="entry name" value="UDP-Glc/GDP-Man_DH_dimer"/>
</dbReference>
<name>A0A4R1YWI4_9RHOB</name>
<dbReference type="Proteomes" id="UP000295277">
    <property type="component" value="Unassembled WGS sequence"/>
</dbReference>
<dbReference type="AlphaFoldDB" id="A0A4R1YWI4"/>
<sequence length="439" mass="46802">MRIENVSADQRVSTRIEADTIAVVGLGYVGLPLAVRLGEVFSRVVGFDLSGQRVARLNDGVDDTGEIGHERLAASNLVFSVDPAILASASIYIVAVPTPIRPDKRPDLTPLESACRTIAPHLGKGDLVIFESTVYPGVTEDICGPILEAGSDLRAGYDFNLGYSPERINPGDQVNRLETIVKVVSADTPAALDRVASLYGRVIDAGVFRCSSIRVAEAAKVMENTQRDVNIALMNELSVICQRIGISANEVIDAAATKWNFAPFRPGLVGGHCIGVDPYYIAALAEELGHHPEVILAGRRLNDSMVNQVATALIRRLVLRGGAVRAARVGLFGLSFKADVPDLRNSKAIELVTALGGFGLSVMVSDAVCAPDAVEASGLSLTDPNEMHDLDLLVVAADHKAYLEDPAFPGRVKPDGIFADIRGAFRGRTLPAGVDYWSL</sequence>
<dbReference type="InterPro" id="IPR014027">
    <property type="entry name" value="UDP-Glc/GDP-Man_DH_C"/>
</dbReference>
<evidence type="ECO:0000256" key="3">
    <source>
        <dbReference type="ARBA" id="ARBA00023027"/>
    </source>
</evidence>
<dbReference type="PIRSF" id="PIRSF000124">
    <property type="entry name" value="UDPglc_GDPman_dh"/>
    <property type="match status" value="1"/>
</dbReference>
<feature type="domain" description="UDP-glucose/GDP-mannose dehydrogenase C-terminal" evidence="5">
    <location>
        <begin position="330"/>
        <end position="427"/>
    </location>
</feature>
<comment type="similarity">
    <text evidence="1 4">Belongs to the UDP-glucose/GDP-mannose dehydrogenase family.</text>
</comment>
<evidence type="ECO:0000259" key="5">
    <source>
        <dbReference type="SMART" id="SM00984"/>
    </source>
</evidence>
<dbReference type="InterPro" id="IPR036291">
    <property type="entry name" value="NAD(P)-bd_dom_sf"/>
</dbReference>
<dbReference type="RefSeq" id="WP_132694207.1">
    <property type="nucleotide sequence ID" value="NZ_SLVM01000007.1"/>
</dbReference>
<dbReference type="Pfam" id="PF03721">
    <property type="entry name" value="UDPG_MGDP_dh_N"/>
    <property type="match status" value="1"/>
</dbReference>
<dbReference type="Pfam" id="PF00984">
    <property type="entry name" value="UDPG_MGDP_dh"/>
    <property type="match status" value="1"/>
</dbReference>